<dbReference type="InterPro" id="IPR036157">
    <property type="entry name" value="dUTPase-like_sf"/>
</dbReference>
<dbReference type="AlphaFoldDB" id="V5GK79"/>
<proteinExistence type="predicted"/>
<dbReference type="InterPro" id="IPR029054">
    <property type="entry name" value="dUTPase-like"/>
</dbReference>
<sequence length="216" mass="24220">MKSLEIFPTTWRALILLSSDPHAVLEKMKVRANGIDLLDINYVKMQDLVFECFAAEFDLPTLKINVEKPQVMINTISAFVHHMRGSCVLLTSPHTTLKILHKNAGIDLKSAATYNLKKGVPQKIKLKEICLIPLGYCGMLFPRSSWHTRIHLQTGIIDAGYAETLSTTVIPLVDCVVESGERFCQIVVVNIPERRCMEFDRDAVQSRGGYGSTGRF</sequence>
<dbReference type="Gene3D" id="2.70.40.10">
    <property type="match status" value="1"/>
</dbReference>
<reference evidence="2" key="1">
    <citation type="submission" date="2013-07" db="EMBL/GenBank/DDBJ databases">
        <title>Midgut Transcriptome Profiling of Anoplphora glabripennis, a Lignocellulose Degrading, Wood-Boring Cerambycid.</title>
        <authorList>
            <person name="Scully E.D."/>
            <person name="Hoover K."/>
            <person name="Carlson J.E."/>
            <person name="Tien M."/>
            <person name="Geib S.M."/>
        </authorList>
    </citation>
    <scope>NUCLEOTIDE SEQUENCE</scope>
</reference>
<dbReference type="GO" id="GO:0016787">
    <property type="term" value="F:hydrolase activity"/>
    <property type="evidence" value="ECO:0007669"/>
    <property type="project" value="UniProtKB-KW"/>
</dbReference>
<evidence type="ECO:0000259" key="1">
    <source>
        <dbReference type="Pfam" id="PF00692"/>
    </source>
</evidence>
<dbReference type="SUPFAM" id="SSF51283">
    <property type="entry name" value="dUTPase-like"/>
    <property type="match status" value="1"/>
</dbReference>
<dbReference type="EMBL" id="GALX01004007">
    <property type="protein sequence ID" value="JAB64459.1"/>
    <property type="molecule type" value="Transcribed_RNA"/>
</dbReference>
<evidence type="ECO:0000313" key="2">
    <source>
        <dbReference type="EMBL" id="JAB64459.1"/>
    </source>
</evidence>
<protein>
    <submittedName>
        <fullName evidence="2">SPBc2 prophage-derived deoxyuridine 5'-triphosphate nucleotidohydrolase YosS</fullName>
    </submittedName>
</protein>
<dbReference type="Pfam" id="PF00692">
    <property type="entry name" value="dUTPase"/>
    <property type="match status" value="1"/>
</dbReference>
<keyword evidence="2" id="KW-0378">Hydrolase</keyword>
<organism evidence="2">
    <name type="scientific">Anoplophora glabripennis</name>
    <name type="common">Asian longhorn beetle</name>
    <name type="synonym">Anoplophora nobilis</name>
    <dbReference type="NCBI Taxonomy" id="217634"/>
    <lineage>
        <taxon>Eukaryota</taxon>
        <taxon>Metazoa</taxon>
        <taxon>Ecdysozoa</taxon>
        <taxon>Arthropoda</taxon>
        <taxon>Hexapoda</taxon>
        <taxon>Insecta</taxon>
        <taxon>Pterygota</taxon>
        <taxon>Neoptera</taxon>
        <taxon>Endopterygota</taxon>
        <taxon>Coleoptera</taxon>
        <taxon>Polyphaga</taxon>
        <taxon>Cucujiformia</taxon>
        <taxon>Chrysomeloidea</taxon>
        <taxon>Cerambycidae</taxon>
        <taxon>Lamiinae</taxon>
        <taxon>Lamiini</taxon>
        <taxon>Anoplophora</taxon>
    </lineage>
</organism>
<accession>V5GK79</accession>
<name>V5GK79_ANOGL</name>
<gene>
    <name evidence="2" type="primary">YOSS</name>
</gene>
<feature type="domain" description="dUTPase-like" evidence="1">
    <location>
        <begin position="102"/>
        <end position="213"/>
    </location>
</feature>